<name>A0A1X0YEC8_9BACT</name>
<dbReference type="InterPro" id="IPR007546">
    <property type="entry name" value="DUF503"/>
</dbReference>
<keyword evidence="2" id="KW-1185">Reference proteome</keyword>
<dbReference type="PANTHER" id="PTHR36441:SF1">
    <property type="entry name" value="DUF503 DOMAIN-CONTAINING PROTEIN"/>
    <property type="match status" value="1"/>
</dbReference>
<dbReference type="Proteomes" id="UP000193136">
    <property type="component" value="Unassembled WGS sequence"/>
</dbReference>
<dbReference type="InterPro" id="IPR036746">
    <property type="entry name" value="TT1725-like_sf"/>
</dbReference>
<dbReference type="STRING" id="1969733.B5V00_00895"/>
<evidence type="ECO:0000313" key="1">
    <source>
        <dbReference type="EMBL" id="ORJ63452.1"/>
    </source>
</evidence>
<accession>A0A1X0YEC8</accession>
<dbReference type="SUPFAM" id="SSF103007">
    <property type="entry name" value="Hypothetical protein TT1725"/>
    <property type="match status" value="1"/>
</dbReference>
<dbReference type="Pfam" id="PF04456">
    <property type="entry name" value="DUF503"/>
    <property type="match status" value="1"/>
</dbReference>
<gene>
    <name evidence="1" type="ORF">B5V00_00895</name>
</gene>
<evidence type="ECO:0000313" key="2">
    <source>
        <dbReference type="Proteomes" id="UP000193136"/>
    </source>
</evidence>
<proteinExistence type="predicted"/>
<dbReference type="OrthoDB" id="9809023at2"/>
<dbReference type="PANTHER" id="PTHR36441">
    <property type="entry name" value="HYPOTHETICAL CYTOSOLIC PROTEIN"/>
    <property type="match status" value="1"/>
</dbReference>
<evidence type="ECO:0008006" key="3">
    <source>
        <dbReference type="Google" id="ProtNLM"/>
    </source>
</evidence>
<dbReference type="Gene3D" id="3.30.70.1120">
    <property type="entry name" value="TT1725-like"/>
    <property type="match status" value="1"/>
</dbReference>
<sequence length="120" mass="13131">MPVAAASATARSEGWGMIVGILRLELLLHGPQSLKEKRGLLKKLIARLRNRFPISIAEVDHQDCWQRAGLGIVVVGVESAPIERLADRLEEEIAHSGLAETGLRHFELLHYSGVDDSGCI</sequence>
<comment type="caution">
    <text evidence="1">The sequence shown here is derived from an EMBL/GenBank/DDBJ whole genome shotgun (WGS) entry which is preliminary data.</text>
</comment>
<organism evidence="1 2">
    <name type="scientific">Geothermobacter hydrogeniphilus</name>
    <dbReference type="NCBI Taxonomy" id="1969733"/>
    <lineage>
        <taxon>Bacteria</taxon>
        <taxon>Pseudomonadati</taxon>
        <taxon>Thermodesulfobacteriota</taxon>
        <taxon>Desulfuromonadia</taxon>
        <taxon>Desulfuromonadales</taxon>
        <taxon>Geothermobacteraceae</taxon>
        <taxon>Geothermobacter</taxon>
    </lineage>
</organism>
<protein>
    <recommendedName>
        <fullName evidence="3">DUF503 domain-containing protein</fullName>
    </recommendedName>
</protein>
<reference evidence="1 2" key="1">
    <citation type="submission" date="2017-03" db="EMBL/GenBank/DDBJ databases">
        <title>Genome sequence of Geothermobacter sp. EPR-M, Deep-Sea Iron Reducer.</title>
        <authorList>
            <person name="Tully B."/>
            <person name="Savalia P."/>
            <person name="Abuyen K."/>
            <person name="Baughan C."/>
            <person name="Romero E."/>
            <person name="Ronkowski C."/>
            <person name="Torres B."/>
            <person name="Tremblay J."/>
            <person name="Trujillo A."/>
            <person name="Tyler M."/>
            <person name="Perez-Rodriguez I."/>
            <person name="Amend J."/>
        </authorList>
    </citation>
    <scope>NUCLEOTIDE SEQUENCE [LARGE SCALE GENOMIC DNA]</scope>
    <source>
        <strain evidence="1 2">EPR-M</strain>
    </source>
</reference>
<dbReference type="AlphaFoldDB" id="A0A1X0YEC8"/>
<dbReference type="EMBL" id="NAAD01000001">
    <property type="protein sequence ID" value="ORJ63452.1"/>
    <property type="molecule type" value="Genomic_DNA"/>
</dbReference>